<dbReference type="STRING" id="728005.SAMN04488059_12119"/>
<proteinExistence type="predicted"/>
<organism evidence="1 2">
    <name type="scientific">Devosia psychrophila</name>
    <dbReference type="NCBI Taxonomy" id="728005"/>
    <lineage>
        <taxon>Bacteria</taxon>
        <taxon>Pseudomonadati</taxon>
        <taxon>Pseudomonadota</taxon>
        <taxon>Alphaproteobacteria</taxon>
        <taxon>Hyphomicrobiales</taxon>
        <taxon>Devosiaceae</taxon>
        <taxon>Devosia</taxon>
    </lineage>
</organism>
<dbReference type="Proteomes" id="UP000182258">
    <property type="component" value="Unassembled WGS sequence"/>
</dbReference>
<evidence type="ECO:0000313" key="1">
    <source>
        <dbReference type="EMBL" id="SFD10159.1"/>
    </source>
</evidence>
<sequence length="205" mass="22941">MTALADYRRYSGLNSIIQKNALVEMIQDDDLLMAIVMGVSELGLPEGLLCSGAIYNTAWNVLTGRPRHSGIKDADVVYFDPSDLSYEAEDAVIRQVQAHFSDLPIPVEVRNQARVHLWFPEKFGIAYPKLQSSAELMLYFATKTHAVAASLEGDELKIIAPFGLDDLFSFRLTPNTALANRETHENKAKRAMSVWPELTFVPWPD</sequence>
<accession>A0A1I1PJW3</accession>
<dbReference type="EMBL" id="FOMB01000021">
    <property type="protein sequence ID" value="SFD10159.1"/>
    <property type="molecule type" value="Genomic_DNA"/>
</dbReference>
<protein>
    <recommendedName>
        <fullName evidence="3">Nucleotidyltransferase</fullName>
    </recommendedName>
</protein>
<dbReference type="Pfam" id="PF06042">
    <property type="entry name" value="NTP_transf_6"/>
    <property type="match status" value="1"/>
</dbReference>
<dbReference type="RefSeq" id="WP_244542419.1">
    <property type="nucleotide sequence ID" value="NZ_FOMB01000021.1"/>
</dbReference>
<evidence type="ECO:0000313" key="2">
    <source>
        <dbReference type="Proteomes" id="UP000182258"/>
    </source>
</evidence>
<reference evidence="1 2" key="1">
    <citation type="submission" date="2016-10" db="EMBL/GenBank/DDBJ databases">
        <authorList>
            <person name="de Groot N.N."/>
        </authorList>
    </citation>
    <scope>NUCLEOTIDE SEQUENCE [LARGE SCALE GENOMIC DNA]</scope>
    <source>
        <strain evidence="1 2">CGMCC 1.10210</strain>
    </source>
</reference>
<evidence type="ECO:0008006" key="3">
    <source>
        <dbReference type="Google" id="ProtNLM"/>
    </source>
</evidence>
<gene>
    <name evidence="1" type="ORF">SAMN04488059_12119</name>
</gene>
<dbReference type="InterPro" id="IPR009267">
    <property type="entry name" value="NTP_transf_6"/>
</dbReference>
<name>A0A1I1PJW3_9HYPH</name>
<dbReference type="AlphaFoldDB" id="A0A1I1PJW3"/>
<dbReference type="PANTHER" id="PTHR39166:SF1">
    <property type="entry name" value="BLL1166 PROTEIN"/>
    <property type="match status" value="1"/>
</dbReference>
<dbReference type="PANTHER" id="PTHR39166">
    <property type="entry name" value="BLL1166 PROTEIN"/>
    <property type="match status" value="1"/>
</dbReference>